<dbReference type="EMBL" id="GL732576">
    <property type="protein sequence ID" value="EFX75320.1"/>
    <property type="molecule type" value="Genomic_DNA"/>
</dbReference>
<sequence length="75" mass="8743">MAPMFLDKHDYEVEKNLLNGVKQVVLCYMDKKSLGIEPTHQLVKDLDGIVASCCTNVKDWEKIWYISKDRDEILK</sequence>
<keyword evidence="2" id="KW-1185">Reference proteome</keyword>
<accession>E9GYZ4</accession>
<dbReference type="KEGG" id="dpx:DAPPUDRAFT_250622"/>
<gene>
    <name evidence="1" type="ORF">DAPPUDRAFT_250622</name>
</gene>
<organism evidence="1 2">
    <name type="scientific">Daphnia pulex</name>
    <name type="common">Water flea</name>
    <dbReference type="NCBI Taxonomy" id="6669"/>
    <lineage>
        <taxon>Eukaryota</taxon>
        <taxon>Metazoa</taxon>
        <taxon>Ecdysozoa</taxon>
        <taxon>Arthropoda</taxon>
        <taxon>Crustacea</taxon>
        <taxon>Branchiopoda</taxon>
        <taxon>Diplostraca</taxon>
        <taxon>Cladocera</taxon>
        <taxon>Anomopoda</taxon>
        <taxon>Daphniidae</taxon>
        <taxon>Daphnia</taxon>
    </lineage>
</organism>
<dbReference type="AlphaFoldDB" id="E9GYZ4"/>
<dbReference type="InParanoid" id="E9GYZ4"/>
<name>E9GYZ4_DAPPU</name>
<protein>
    <submittedName>
        <fullName evidence="1">Uncharacterized protein</fullName>
    </submittedName>
</protein>
<evidence type="ECO:0000313" key="1">
    <source>
        <dbReference type="EMBL" id="EFX75320.1"/>
    </source>
</evidence>
<dbReference type="HOGENOM" id="CLU_2673618_0_0_1"/>
<evidence type="ECO:0000313" key="2">
    <source>
        <dbReference type="Proteomes" id="UP000000305"/>
    </source>
</evidence>
<proteinExistence type="predicted"/>
<dbReference type="Proteomes" id="UP000000305">
    <property type="component" value="Unassembled WGS sequence"/>
</dbReference>
<reference evidence="1 2" key="1">
    <citation type="journal article" date="2011" name="Science">
        <title>The ecoresponsive genome of Daphnia pulex.</title>
        <authorList>
            <person name="Colbourne J.K."/>
            <person name="Pfrender M.E."/>
            <person name="Gilbert D."/>
            <person name="Thomas W.K."/>
            <person name="Tucker A."/>
            <person name="Oakley T.H."/>
            <person name="Tokishita S."/>
            <person name="Aerts A."/>
            <person name="Arnold G.J."/>
            <person name="Basu M.K."/>
            <person name="Bauer D.J."/>
            <person name="Caceres C.E."/>
            <person name="Carmel L."/>
            <person name="Casola C."/>
            <person name="Choi J.H."/>
            <person name="Detter J.C."/>
            <person name="Dong Q."/>
            <person name="Dusheyko S."/>
            <person name="Eads B.D."/>
            <person name="Frohlich T."/>
            <person name="Geiler-Samerotte K.A."/>
            <person name="Gerlach D."/>
            <person name="Hatcher P."/>
            <person name="Jogdeo S."/>
            <person name="Krijgsveld J."/>
            <person name="Kriventseva E.V."/>
            <person name="Kultz D."/>
            <person name="Laforsch C."/>
            <person name="Lindquist E."/>
            <person name="Lopez J."/>
            <person name="Manak J.R."/>
            <person name="Muller J."/>
            <person name="Pangilinan J."/>
            <person name="Patwardhan R.P."/>
            <person name="Pitluck S."/>
            <person name="Pritham E.J."/>
            <person name="Rechtsteiner A."/>
            <person name="Rho M."/>
            <person name="Rogozin I.B."/>
            <person name="Sakarya O."/>
            <person name="Salamov A."/>
            <person name="Schaack S."/>
            <person name="Shapiro H."/>
            <person name="Shiga Y."/>
            <person name="Skalitzky C."/>
            <person name="Smith Z."/>
            <person name="Souvorov A."/>
            <person name="Sung W."/>
            <person name="Tang Z."/>
            <person name="Tsuchiya D."/>
            <person name="Tu H."/>
            <person name="Vos H."/>
            <person name="Wang M."/>
            <person name="Wolf Y.I."/>
            <person name="Yamagata H."/>
            <person name="Yamada T."/>
            <person name="Ye Y."/>
            <person name="Shaw J.R."/>
            <person name="Andrews J."/>
            <person name="Crease T.J."/>
            <person name="Tang H."/>
            <person name="Lucas S.M."/>
            <person name="Robertson H.M."/>
            <person name="Bork P."/>
            <person name="Koonin E.V."/>
            <person name="Zdobnov E.M."/>
            <person name="Grigoriev I.V."/>
            <person name="Lynch M."/>
            <person name="Boore J.L."/>
        </authorList>
    </citation>
    <scope>NUCLEOTIDE SEQUENCE [LARGE SCALE GENOMIC DNA]</scope>
</reference>